<accession>A0AAD3HPV2</accession>
<reference evidence="3 4" key="1">
    <citation type="journal article" date="2021" name="Sci. Rep.">
        <title>Genome sequencing of the multicellular alga Astrephomene provides insights into convergent evolution of germ-soma differentiation.</title>
        <authorList>
            <person name="Yamashita S."/>
            <person name="Yamamoto K."/>
            <person name="Matsuzaki R."/>
            <person name="Suzuki S."/>
            <person name="Yamaguchi H."/>
            <person name="Hirooka S."/>
            <person name="Minakuchi Y."/>
            <person name="Miyagishima S."/>
            <person name="Kawachi M."/>
            <person name="Toyoda A."/>
            <person name="Nozaki H."/>
        </authorList>
    </citation>
    <scope>NUCLEOTIDE SEQUENCE [LARGE SCALE GENOMIC DNA]</scope>
    <source>
        <strain evidence="3 4">NIES-4017</strain>
    </source>
</reference>
<comment type="subcellular location">
    <subcellularLocation>
        <location evidence="1">Cytoplasm</location>
        <location evidence="1">Cytoskeleton</location>
        <location evidence="1">Cilium axoneme</location>
    </subcellularLocation>
</comment>
<feature type="region of interest" description="Disordered" evidence="2">
    <location>
        <begin position="646"/>
        <end position="674"/>
    </location>
</feature>
<dbReference type="GO" id="GO:0005930">
    <property type="term" value="C:axoneme"/>
    <property type="evidence" value="ECO:0007669"/>
    <property type="project" value="UniProtKB-SubCell"/>
</dbReference>
<name>A0AAD3HPV2_9CHLO</name>
<protein>
    <submittedName>
        <fullName evidence="3">Uncharacterized protein</fullName>
    </submittedName>
</protein>
<evidence type="ECO:0000313" key="3">
    <source>
        <dbReference type="EMBL" id="GFR49414.1"/>
    </source>
</evidence>
<dbReference type="SUPFAM" id="SSF52047">
    <property type="entry name" value="RNI-like"/>
    <property type="match status" value="1"/>
</dbReference>
<evidence type="ECO:0000256" key="2">
    <source>
        <dbReference type="SAM" id="MobiDB-lite"/>
    </source>
</evidence>
<sequence length="798" mass="84531">MEQQPPGQLQREALSGKGPTGAGPCLLTVMQAVPRLWDHFRPSDATRMSSICKLARSQHAAVCQRLFFRGCSLKHCSGKKRAQKKERHMQLLLGFISNNRGYRPTNVEALCDSCLTAGALITPLTQAFGARLTSLSLHLDDPRDGSSSLGLPSEPADWAVTTAAALPALVSLSIHTPSAAEDALAEALLHALAPQLRSLSWGCCWVRRLRGAVLQCMTGLQHLALDSTKSCPYEDDESAEPGVAPACAAALASLTWLRSLHLTSCFEDNYNAPDDAARELAPLSALTGLTWLVLNTPVPHSDTTYAPSFTDTTGWFYFSSWRMSPILSGMRASLAGLDMPSLGVRAEDFLLMAGLACLTRLSCRRVATPAFSVCMERGDCGAGSDGNSPGFPLVPLPPNLRVLKVHALPTLHLAASLALAPSRPRLVLEPDVPEELTMESYTYRYHGRYGGVSSPLALFGGLAVQHGFTLPAGAEAAPAPAAVAASVVNDVNNNGNAIGAGDNGGSSSASGGVDNEGGSTAAASFAHPWLVEMVDLGARVIAGAAEEYVARNRRPVPQALRDQAAADAAAVAAVEAARASASGAAAAAAWPLSRKGKTEAHKLAKAANVSYDSYVRGGMAERLYDIAPIVRITDLGVYEGYHRVRRREAGPDGGDGADDDDGEGEEGSDDDGIEDDFYDDDDYMYGGGGGGGGYGFGFRVYSLSAMSRQRRRGQSLPDWEMESRRDKRGRVRGPHAGWLAALAPLRGLMGGVNMANVELGPGHMRVLLASCPGVVVNTGVDNEEKEMRRIMDERKAVK</sequence>
<feature type="region of interest" description="Disordered" evidence="2">
    <location>
        <begin position="1"/>
        <end position="21"/>
    </location>
</feature>
<dbReference type="Gene3D" id="3.80.10.10">
    <property type="entry name" value="Ribonuclease Inhibitor"/>
    <property type="match status" value="1"/>
</dbReference>
<feature type="region of interest" description="Disordered" evidence="2">
    <location>
        <begin position="499"/>
        <end position="518"/>
    </location>
</feature>
<gene>
    <name evidence="3" type="ORF">Agub_g11469</name>
</gene>
<organism evidence="3 4">
    <name type="scientific">Astrephomene gubernaculifera</name>
    <dbReference type="NCBI Taxonomy" id="47775"/>
    <lineage>
        <taxon>Eukaryota</taxon>
        <taxon>Viridiplantae</taxon>
        <taxon>Chlorophyta</taxon>
        <taxon>core chlorophytes</taxon>
        <taxon>Chlorophyceae</taxon>
        <taxon>CS clade</taxon>
        <taxon>Chlamydomonadales</taxon>
        <taxon>Astrephomenaceae</taxon>
        <taxon>Astrephomene</taxon>
    </lineage>
</organism>
<dbReference type="Proteomes" id="UP001054857">
    <property type="component" value="Unassembled WGS sequence"/>
</dbReference>
<keyword evidence="4" id="KW-1185">Reference proteome</keyword>
<feature type="compositionally biased region" description="Acidic residues" evidence="2">
    <location>
        <begin position="655"/>
        <end position="674"/>
    </location>
</feature>
<evidence type="ECO:0000313" key="4">
    <source>
        <dbReference type="Proteomes" id="UP001054857"/>
    </source>
</evidence>
<evidence type="ECO:0000256" key="1">
    <source>
        <dbReference type="ARBA" id="ARBA00004430"/>
    </source>
</evidence>
<feature type="compositionally biased region" description="Low complexity" evidence="2">
    <location>
        <begin position="499"/>
        <end position="513"/>
    </location>
</feature>
<dbReference type="EMBL" id="BMAR01000030">
    <property type="protein sequence ID" value="GFR49414.1"/>
    <property type="molecule type" value="Genomic_DNA"/>
</dbReference>
<dbReference type="InterPro" id="IPR032675">
    <property type="entry name" value="LRR_dom_sf"/>
</dbReference>
<dbReference type="AlphaFoldDB" id="A0AAD3HPV2"/>
<comment type="caution">
    <text evidence="3">The sequence shown here is derived from an EMBL/GenBank/DDBJ whole genome shotgun (WGS) entry which is preliminary data.</text>
</comment>
<proteinExistence type="predicted"/>